<dbReference type="AlphaFoldDB" id="A0A238ZR24"/>
<name>A0A238ZR24_9BACT</name>
<evidence type="ECO:0000313" key="10">
    <source>
        <dbReference type="Proteomes" id="UP000198310"/>
    </source>
</evidence>
<dbReference type="GO" id="GO:0009103">
    <property type="term" value="P:lipopolysaccharide biosynthetic process"/>
    <property type="evidence" value="ECO:0007669"/>
    <property type="project" value="UniProtKB-ARBA"/>
</dbReference>
<evidence type="ECO:0000256" key="1">
    <source>
        <dbReference type="ARBA" id="ARBA00004651"/>
    </source>
</evidence>
<keyword evidence="2" id="KW-1003">Cell membrane</keyword>
<reference evidence="10" key="1">
    <citation type="submission" date="2017-06" db="EMBL/GenBank/DDBJ databases">
        <authorList>
            <person name="Varghese N."/>
            <person name="Submissions S."/>
        </authorList>
    </citation>
    <scope>NUCLEOTIDE SEQUENCE [LARGE SCALE GENOMIC DNA]</scope>
    <source>
        <strain evidence="10">DSM 28041</strain>
    </source>
</reference>
<dbReference type="RefSeq" id="WP_089333612.1">
    <property type="nucleotide sequence ID" value="NZ_FZNS01000009.1"/>
</dbReference>
<evidence type="ECO:0000256" key="7">
    <source>
        <dbReference type="ARBA" id="ARBA00023136"/>
    </source>
</evidence>
<gene>
    <name evidence="9" type="ORF">SAMN06269173_10933</name>
</gene>
<feature type="transmembrane region" description="Helical" evidence="8">
    <location>
        <begin position="222"/>
        <end position="240"/>
    </location>
</feature>
<proteinExistence type="predicted"/>
<evidence type="ECO:0000256" key="8">
    <source>
        <dbReference type="SAM" id="Phobius"/>
    </source>
</evidence>
<keyword evidence="3" id="KW-0328">Glycosyltransferase</keyword>
<dbReference type="PANTHER" id="PTHR33908">
    <property type="entry name" value="MANNOSYLTRANSFERASE YKCB-RELATED"/>
    <property type="match status" value="1"/>
</dbReference>
<keyword evidence="5 8" id="KW-0812">Transmembrane</keyword>
<evidence type="ECO:0000313" key="9">
    <source>
        <dbReference type="EMBL" id="SNR85154.1"/>
    </source>
</evidence>
<organism evidence="9 10">
    <name type="scientific">Hymenobacter mucosus</name>
    <dbReference type="NCBI Taxonomy" id="1411120"/>
    <lineage>
        <taxon>Bacteria</taxon>
        <taxon>Pseudomonadati</taxon>
        <taxon>Bacteroidota</taxon>
        <taxon>Cytophagia</taxon>
        <taxon>Cytophagales</taxon>
        <taxon>Hymenobacteraceae</taxon>
        <taxon>Hymenobacter</taxon>
    </lineage>
</organism>
<evidence type="ECO:0000256" key="2">
    <source>
        <dbReference type="ARBA" id="ARBA00022475"/>
    </source>
</evidence>
<evidence type="ECO:0008006" key="11">
    <source>
        <dbReference type="Google" id="ProtNLM"/>
    </source>
</evidence>
<dbReference type="EMBL" id="FZNS01000009">
    <property type="protein sequence ID" value="SNR85154.1"/>
    <property type="molecule type" value="Genomic_DNA"/>
</dbReference>
<feature type="transmembrane region" description="Helical" evidence="8">
    <location>
        <begin position="369"/>
        <end position="389"/>
    </location>
</feature>
<dbReference type="GO" id="GO:0005886">
    <property type="term" value="C:plasma membrane"/>
    <property type="evidence" value="ECO:0007669"/>
    <property type="project" value="UniProtKB-SubCell"/>
</dbReference>
<keyword evidence="6 8" id="KW-1133">Transmembrane helix</keyword>
<sequence>MKYSAADVAYSPLSSARVPVWIWGILLLLHGLFFGWQLGHQSYDFPDSGRYLMAAHNLRTAGVLYAEPLTGLPLSAQEYSIRPPGYPVLLILLGATTTAIPVAVLLLQNLLSLLNVGLALQWIARRRPTLHQWQWGVLLGLAIVPGQFIYANALMSEILLQSCIVGLWLSLTAFFANPQRHWVWVLGAILAALALLFKPVFFPFAGLFLALGGWVGWKQRRLRLFLIGCIPVVVALGWQARNAKQTGYFHFSSIAEINLLRYNVRAVLQKTEGYEAAEQFVATTVAAAESQPTFAAQQHYIRKQSQAVLLRHPVAYAALHGQGMLNLLLDPGRFDLVHFFGLPERNTAGLLGQFAQHGYAAMVAYVQRLPLGLLAILLLVTATNVVRLLLLLRFAACPLPWAWRLPLLGLVLYVALLTGPLGAARFAVPILPLLLAAAGLSLPQRCTGAPGSSSEGALPGLSQANKG</sequence>
<evidence type="ECO:0000256" key="6">
    <source>
        <dbReference type="ARBA" id="ARBA00022989"/>
    </source>
</evidence>
<feature type="transmembrane region" description="Helical" evidence="8">
    <location>
        <begin position="133"/>
        <end position="151"/>
    </location>
</feature>
<dbReference type="PANTHER" id="PTHR33908:SF11">
    <property type="entry name" value="MEMBRANE PROTEIN"/>
    <property type="match status" value="1"/>
</dbReference>
<keyword evidence="10" id="KW-1185">Reference proteome</keyword>
<comment type="subcellular location">
    <subcellularLocation>
        <location evidence="1">Cell membrane</location>
        <topology evidence="1">Multi-pass membrane protein</topology>
    </subcellularLocation>
</comment>
<keyword evidence="4" id="KW-0808">Transferase</keyword>
<dbReference type="InterPro" id="IPR050297">
    <property type="entry name" value="LipidA_mod_glycosyltrf_83"/>
</dbReference>
<protein>
    <recommendedName>
        <fullName evidence="11">Dolichyl-phosphate-mannose-protein mannosyltransferase</fullName>
    </recommendedName>
</protein>
<feature type="transmembrane region" description="Helical" evidence="8">
    <location>
        <begin position="158"/>
        <end position="176"/>
    </location>
</feature>
<evidence type="ECO:0000256" key="4">
    <source>
        <dbReference type="ARBA" id="ARBA00022679"/>
    </source>
</evidence>
<keyword evidence="7 8" id="KW-0472">Membrane</keyword>
<accession>A0A238ZR24</accession>
<feature type="transmembrane region" description="Helical" evidence="8">
    <location>
        <begin position="20"/>
        <end position="38"/>
    </location>
</feature>
<evidence type="ECO:0000256" key="5">
    <source>
        <dbReference type="ARBA" id="ARBA00022692"/>
    </source>
</evidence>
<evidence type="ECO:0000256" key="3">
    <source>
        <dbReference type="ARBA" id="ARBA00022676"/>
    </source>
</evidence>
<feature type="transmembrane region" description="Helical" evidence="8">
    <location>
        <begin position="182"/>
        <end position="210"/>
    </location>
</feature>
<feature type="transmembrane region" description="Helical" evidence="8">
    <location>
        <begin position="401"/>
        <end position="417"/>
    </location>
</feature>
<dbReference type="Proteomes" id="UP000198310">
    <property type="component" value="Unassembled WGS sequence"/>
</dbReference>
<dbReference type="GO" id="GO:0016763">
    <property type="term" value="F:pentosyltransferase activity"/>
    <property type="evidence" value="ECO:0007669"/>
    <property type="project" value="TreeGrafter"/>
</dbReference>
<feature type="transmembrane region" description="Helical" evidence="8">
    <location>
        <begin position="88"/>
        <end position="113"/>
    </location>
</feature>